<proteinExistence type="inferred from homology"/>
<dbReference type="AlphaFoldDB" id="A0A811MKD4"/>
<organism evidence="8 9">
    <name type="scientific">Miscanthus lutarioriparius</name>
    <dbReference type="NCBI Taxonomy" id="422564"/>
    <lineage>
        <taxon>Eukaryota</taxon>
        <taxon>Viridiplantae</taxon>
        <taxon>Streptophyta</taxon>
        <taxon>Embryophyta</taxon>
        <taxon>Tracheophyta</taxon>
        <taxon>Spermatophyta</taxon>
        <taxon>Magnoliopsida</taxon>
        <taxon>Liliopsida</taxon>
        <taxon>Poales</taxon>
        <taxon>Poaceae</taxon>
        <taxon>PACMAD clade</taxon>
        <taxon>Panicoideae</taxon>
        <taxon>Andropogonodae</taxon>
        <taxon>Andropogoneae</taxon>
        <taxon>Saccharinae</taxon>
        <taxon>Miscanthus</taxon>
    </lineage>
</organism>
<dbReference type="InterPro" id="IPR043325">
    <property type="entry name" value="LTSS"/>
</dbReference>
<reference evidence="8" key="1">
    <citation type="submission" date="2020-10" db="EMBL/GenBank/DDBJ databases">
        <authorList>
            <person name="Han B."/>
            <person name="Lu T."/>
            <person name="Zhao Q."/>
            <person name="Huang X."/>
            <person name="Zhao Y."/>
        </authorList>
    </citation>
    <scope>NUCLEOTIDE SEQUENCE</scope>
</reference>
<gene>
    <name evidence="8" type="ORF">NCGR_LOCUS3814</name>
</gene>
<keyword evidence="4" id="KW-0325">Glycoprotein</keyword>
<dbReference type="Proteomes" id="UP000604825">
    <property type="component" value="Unassembled WGS sequence"/>
</dbReference>
<keyword evidence="9" id="KW-1185">Reference proteome</keyword>
<evidence type="ECO:0000256" key="3">
    <source>
        <dbReference type="ARBA" id="ARBA00023157"/>
    </source>
</evidence>
<dbReference type="EMBL" id="CAJGYO010000001">
    <property type="protein sequence ID" value="CAD6206073.1"/>
    <property type="molecule type" value="Genomic_DNA"/>
</dbReference>
<keyword evidence="3" id="KW-1015">Disulfide bond</keyword>
<dbReference type="InterPro" id="IPR036312">
    <property type="entry name" value="Bifun_inhib/LTP/seed_sf"/>
</dbReference>
<dbReference type="SMART" id="SM00499">
    <property type="entry name" value="AAI"/>
    <property type="match status" value="1"/>
</dbReference>
<dbReference type="CDD" id="cd00010">
    <property type="entry name" value="AAI_LTSS"/>
    <property type="match status" value="1"/>
</dbReference>
<feature type="domain" description="Bifunctional inhibitor/plant lipid transfer protein/seed storage helical" evidence="7">
    <location>
        <begin position="67"/>
        <end position="138"/>
    </location>
</feature>
<name>A0A811MKD4_9POAL</name>
<dbReference type="OrthoDB" id="695867at2759"/>
<sequence>MAPQHRQRGFIQSSWFSGPCLALSVMTLMCAAASTTSAQQQPPPLPLPTLPQPTTTTTPAIPSVPACPPALATLSPCVSYLIGNSTSPPTECCAQIRAMFQSQAPCLCAAMASGPVQQLGSTLGQLLPSSCDLPADACSGGTSSATPTDPMTPAASGTTPAAAAPATEPNGQDDPTAPAGGAGIKSVPGLVHSAAAAGSTSGISAAALFMSLLVVYPL</sequence>
<evidence type="ECO:0000256" key="4">
    <source>
        <dbReference type="ARBA" id="ARBA00023180"/>
    </source>
</evidence>
<feature type="region of interest" description="Disordered" evidence="5">
    <location>
        <begin position="138"/>
        <end position="183"/>
    </location>
</feature>
<accession>A0A811MKD4</accession>
<evidence type="ECO:0000313" key="8">
    <source>
        <dbReference type="EMBL" id="CAD6206073.1"/>
    </source>
</evidence>
<evidence type="ECO:0000256" key="1">
    <source>
        <dbReference type="ARBA" id="ARBA00009748"/>
    </source>
</evidence>
<feature type="compositionally biased region" description="Polar residues" evidence="5">
    <location>
        <begin position="140"/>
        <end position="149"/>
    </location>
</feature>
<dbReference type="Gene3D" id="1.10.110.10">
    <property type="entry name" value="Plant lipid-transfer and hydrophobic proteins"/>
    <property type="match status" value="1"/>
</dbReference>
<dbReference type="InterPro" id="IPR016140">
    <property type="entry name" value="Bifunc_inhib/LTP/seed_store"/>
</dbReference>
<evidence type="ECO:0000256" key="5">
    <source>
        <dbReference type="SAM" id="MobiDB-lite"/>
    </source>
</evidence>
<dbReference type="Pfam" id="PF14368">
    <property type="entry name" value="LTP_2"/>
    <property type="match status" value="1"/>
</dbReference>
<feature type="compositionally biased region" description="Low complexity" evidence="5">
    <location>
        <begin position="151"/>
        <end position="167"/>
    </location>
</feature>
<evidence type="ECO:0000259" key="7">
    <source>
        <dbReference type="SMART" id="SM00499"/>
    </source>
</evidence>
<dbReference type="SUPFAM" id="SSF47699">
    <property type="entry name" value="Bifunctional inhibitor/lipid-transfer protein/seed storage 2S albumin"/>
    <property type="match status" value="1"/>
</dbReference>
<comment type="caution">
    <text evidence="8">The sequence shown here is derived from an EMBL/GenBank/DDBJ whole genome shotgun (WGS) entry which is preliminary data.</text>
</comment>
<evidence type="ECO:0000256" key="2">
    <source>
        <dbReference type="ARBA" id="ARBA00022729"/>
    </source>
</evidence>
<feature type="signal peptide" evidence="6">
    <location>
        <begin position="1"/>
        <end position="38"/>
    </location>
</feature>
<evidence type="ECO:0000256" key="6">
    <source>
        <dbReference type="SAM" id="SignalP"/>
    </source>
</evidence>
<comment type="similarity">
    <text evidence="1">Belongs to the plant LTP family.</text>
</comment>
<protein>
    <recommendedName>
        <fullName evidence="7">Bifunctional inhibitor/plant lipid transfer protein/seed storage helical domain-containing protein</fullName>
    </recommendedName>
</protein>
<evidence type="ECO:0000313" key="9">
    <source>
        <dbReference type="Proteomes" id="UP000604825"/>
    </source>
</evidence>
<dbReference type="PANTHER" id="PTHR33044">
    <property type="entry name" value="BIFUNCTIONAL INHIBITOR/LIPID-TRANSFER PROTEIN/SEED STORAGE 2S ALBUMIN SUPERFAMILY PROTEIN-RELATED"/>
    <property type="match status" value="1"/>
</dbReference>
<keyword evidence="2 6" id="KW-0732">Signal</keyword>
<feature type="chain" id="PRO_5032555687" description="Bifunctional inhibitor/plant lipid transfer protein/seed storage helical domain-containing protein" evidence="6">
    <location>
        <begin position="39"/>
        <end position="218"/>
    </location>
</feature>